<gene>
    <name evidence="3" type="ORF">ACE1CC_07575</name>
</gene>
<evidence type="ECO:0000256" key="2">
    <source>
        <dbReference type="ARBA" id="ARBA00022840"/>
    </source>
</evidence>
<dbReference type="SUPFAM" id="SSF52540">
    <property type="entry name" value="P-loop containing nucleoside triphosphate hydrolases"/>
    <property type="match status" value="1"/>
</dbReference>
<dbReference type="Gene3D" id="3.40.50.300">
    <property type="entry name" value="P-loop containing nucleotide triphosphate hydrolases"/>
    <property type="match status" value="1"/>
</dbReference>
<proteinExistence type="predicted"/>
<name>A0ABV4X1T0_9CYAN</name>
<dbReference type="Pfam" id="PF10609">
    <property type="entry name" value="ParA"/>
    <property type="match status" value="1"/>
</dbReference>
<dbReference type="EMBL" id="JBHFNQ010000062">
    <property type="protein sequence ID" value="MFB2876738.1"/>
    <property type="molecule type" value="Genomic_DNA"/>
</dbReference>
<dbReference type="InterPro" id="IPR033756">
    <property type="entry name" value="YlxH/NBP35"/>
</dbReference>
<evidence type="ECO:0000313" key="4">
    <source>
        <dbReference type="Proteomes" id="UP001576774"/>
    </source>
</evidence>
<keyword evidence="2" id="KW-0067">ATP-binding</keyword>
<dbReference type="PANTHER" id="PTHR43384:SF10">
    <property type="entry name" value="ATPASE INVOLVED IN CHROMOSOME PARTITIONING, PARA_MIND FAMILY"/>
    <property type="match status" value="1"/>
</dbReference>
<dbReference type="InterPro" id="IPR027417">
    <property type="entry name" value="P-loop_NTPase"/>
</dbReference>
<keyword evidence="1" id="KW-0547">Nucleotide-binding</keyword>
<dbReference type="Proteomes" id="UP001576774">
    <property type="component" value="Unassembled WGS sequence"/>
</dbReference>
<dbReference type="PANTHER" id="PTHR43384">
    <property type="entry name" value="SEPTUM SITE-DETERMINING PROTEIN MIND HOMOLOG, CHLOROPLASTIC-RELATED"/>
    <property type="match status" value="1"/>
</dbReference>
<evidence type="ECO:0000313" key="3">
    <source>
        <dbReference type="EMBL" id="MFB2876738.1"/>
    </source>
</evidence>
<protein>
    <submittedName>
        <fullName evidence="3">MinD/ParA family protein</fullName>
    </submittedName>
</protein>
<accession>A0ABV4X1T0</accession>
<sequence length="276" mass="31385">MSKIVSIHSFRPGTGKSTLTANLAVQLTLQRLRVGILDADIESPGIYQFFGLQKNEIHRIFAEHIDNHQQFAEMAHNITDLIGNRGRLYIIPTKFLPGEIAQWIYEDDEIKCLSDGFQSIIRNLQLDFLLIDSPAGFTEESLLFLANSETLLLVLCAENEDFQGTAVTVDLARKLEVPQINLVVNQIPENVDFLHLKQQLETTYQAPVIGMIPFSEDIGLMAQGKFFSWHYPEHSAILGIKAIALEILRLSSQPKQMTEELLQQLRKEGLEWKIWE</sequence>
<dbReference type="InterPro" id="IPR050625">
    <property type="entry name" value="ParA/MinD_ATPase"/>
</dbReference>
<keyword evidence="4" id="KW-1185">Reference proteome</keyword>
<dbReference type="RefSeq" id="WP_413269861.1">
    <property type="nucleotide sequence ID" value="NZ_JBHFNQ010000062.1"/>
</dbReference>
<evidence type="ECO:0000256" key="1">
    <source>
        <dbReference type="ARBA" id="ARBA00022741"/>
    </source>
</evidence>
<reference evidence="3 4" key="1">
    <citation type="submission" date="2024-09" db="EMBL/GenBank/DDBJ databases">
        <title>Floridaenema gen nov. (Aerosakkonemataceae, Aerosakkonematales ord. nov., Cyanobacteria) from benthic tropical and subtropical fresh waters, with the description of four new species.</title>
        <authorList>
            <person name="Moretto J.A."/>
            <person name="Berthold D.E."/>
            <person name="Lefler F.W."/>
            <person name="Huang I.-S."/>
            <person name="Laughinghouse H. IV."/>
        </authorList>
    </citation>
    <scope>NUCLEOTIDE SEQUENCE [LARGE SCALE GENOMIC DNA]</scope>
    <source>
        <strain evidence="3 4">BLCC-F46</strain>
    </source>
</reference>
<comment type="caution">
    <text evidence="3">The sequence shown here is derived from an EMBL/GenBank/DDBJ whole genome shotgun (WGS) entry which is preliminary data.</text>
</comment>
<organism evidence="3 4">
    <name type="scientific">Floridaenema aerugineum BLCC-F46</name>
    <dbReference type="NCBI Taxonomy" id="3153654"/>
    <lineage>
        <taxon>Bacteria</taxon>
        <taxon>Bacillati</taxon>
        <taxon>Cyanobacteriota</taxon>
        <taxon>Cyanophyceae</taxon>
        <taxon>Oscillatoriophycideae</taxon>
        <taxon>Aerosakkonematales</taxon>
        <taxon>Aerosakkonemataceae</taxon>
        <taxon>Floridanema</taxon>
        <taxon>Floridanema aerugineum</taxon>
    </lineage>
</organism>